<reference evidence="10" key="1">
    <citation type="journal article" date="2019" name="Int. J. Syst. Evol. Microbiol.">
        <title>The Global Catalogue of Microorganisms (GCM) 10K type strain sequencing project: providing services to taxonomists for standard genome sequencing and annotation.</title>
        <authorList>
            <consortium name="The Broad Institute Genomics Platform"/>
            <consortium name="The Broad Institute Genome Sequencing Center for Infectious Disease"/>
            <person name="Wu L."/>
            <person name="Ma J."/>
        </authorList>
    </citation>
    <scope>NUCLEOTIDE SEQUENCE [LARGE SCALE GENOMIC DNA]</scope>
    <source>
        <strain evidence="10">JCM 14549</strain>
    </source>
</reference>
<accession>A0ABP5GH24</accession>
<feature type="transmembrane region" description="Helical" evidence="7">
    <location>
        <begin position="455"/>
        <end position="476"/>
    </location>
</feature>
<dbReference type="InterPro" id="IPR011701">
    <property type="entry name" value="MFS"/>
</dbReference>
<dbReference type="InterPro" id="IPR004638">
    <property type="entry name" value="EmrB-like"/>
</dbReference>
<dbReference type="CDD" id="cd17502">
    <property type="entry name" value="MFS_Azr1_MDR_like"/>
    <property type="match status" value="1"/>
</dbReference>
<evidence type="ECO:0000256" key="7">
    <source>
        <dbReference type="SAM" id="Phobius"/>
    </source>
</evidence>
<feature type="transmembrane region" description="Helical" evidence="7">
    <location>
        <begin position="324"/>
        <end position="342"/>
    </location>
</feature>
<feature type="transmembrane region" description="Helical" evidence="7">
    <location>
        <begin position="348"/>
        <end position="373"/>
    </location>
</feature>
<feature type="transmembrane region" description="Helical" evidence="7">
    <location>
        <begin position="385"/>
        <end position="409"/>
    </location>
</feature>
<feature type="transmembrane region" description="Helical" evidence="7">
    <location>
        <begin position="257"/>
        <end position="279"/>
    </location>
</feature>
<evidence type="ECO:0000256" key="3">
    <source>
        <dbReference type="ARBA" id="ARBA00022475"/>
    </source>
</evidence>
<dbReference type="SUPFAM" id="SSF103473">
    <property type="entry name" value="MFS general substrate transporter"/>
    <property type="match status" value="1"/>
</dbReference>
<gene>
    <name evidence="9" type="ORF">GCM10009757_13840</name>
</gene>
<comment type="caution">
    <text evidence="9">The sequence shown here is derived from an EMBL/GenBank/DDBJ whole genome shotgun (WGS) entry which is preliminary data.</text>
</comment>
<feature type="transmembrane region" description="Helical" evidence="7">
    <location>
        <begin position="68"/>
        <end position="86"/>
    </location>
</feature>
<feature type="transmembrane region" description="Helical" evidence="7">
    <location>
        <begin position="125"/>
        <end position="143"/>
    </location>
</feature>
<feature type="transmembrane region" description="Helical" evidence="7">
    <location>
        <begin position="291"/>
        <end position="312"/>
    </location>
</feature>
<dbReference type="NCBIfam" id="TIGR00711">
    <property type="entry name" value="efflux_EmrB"/>
    <property type="match status" value="1"/>
</dbReference>
<dbReference type="PROSITE" id="PS50850">
    <property type="entry name" value="MFS"/>
    <property type="match status" value="1"/>
</dbReference>
<evidence type="ECO:0000313" key="9">
    <source>
        <dbReference type="EMBL" id="GAA2046321.1"/>
    </source>
</evidence>
<feature type="transmembrane region" description="Helical" evidence="7">
    <location>
        <begin position="221"/>
        <end position="237"/>
    </location>
</feature>
<evidence type="ECO:0000256" key="4">
    <source>
        <dbReference type="ARBA" id="ARBA00022692"/>
    </source>
</evidence>
<dbReference type="Pfam" id="PF07690">
    <property type="entry name" value="MFS_1"/>
    <property type="match status" value="1"/>
</dbReference>
<dbReference type="Gene3D" id="1.20.1250.20">
    <property type="entry name" value="MFS general substrate transporter like domains"/>
    <property type="match status" value="2"/>
</dbReference>
<dbReference type="PANTHER" id="PTHR23501:SF197">
    <property type="entry name" value="COMD"/>
    <property type="match status" value="1"/>
</dbReference>
<proteinExistence type="predicted"/>
<sequence>MALSGLAMALLLAVLDQTIVATALPAIAREFHATGSVSWVVTAYLITTVASAPIHGKLGDLYGRRRTFLAAVTIFVIASALAGAANSVEMLIAMRALQGLGGGGLMNLATSGFADLVPASERGKVQGYTGGVFAIGSMGGPLLGGLFAEHLSWRWIFYVNVPLGLLCLVVTYVTFRVPHTPRRPKAAIDYTGAALLAAAVTALLLVTVWGGTEYAWGSPQILGLVAGAVVLGGLFWWQERRAADPVLPPRLFRNPVFALGVPSSGLLGIALFGTIVYVPQFVEVSRGAGPTVAGLVLVPTMGLAVGAGMAAAIRVGATGRYRRFPIAGSLLVLAGFGGLTLLEPHTPLWQLFVPLALLGVGVGLHMQLMVFIVQNAVPHADLGTATAATMFFRALGGAVGTALFSTLLLRGLRDALPAAAPGVDPDDAYNAIAHHTGGIAESARPAVAEAFADSIHLVFAAALPFAALMLVLAWFIPAVPLRRTVRDDG</sequence>
<dbReference type="InterPro" id="IPR020846">
    <property type="entry name" value="MFS_dom"/>
</dbReference>
<evidence type="ECO:0000256" key="6">
    <source>
        <dbReference type="ARBA" id="ARBA00023136"/>
    </source>
</evidence>
<dbReference type="Proteomes" id="UP001403094">
    <property type="component" value="Unassembled WGS sequence"/>
</dbReference>
<feature type="transmembrane region" description="Helical" evidence="7">
    <location>
        <begin position="187"/>
        <end position="209"/>
    </location>
</feature>
<evidence type="ECO:0000256" key="5">
    <source>
        <dbReference type="ARBA" id="ARBA00022989"/>
    </source>
</evidence>
<feature type="transmembrane region" description="Helical" evidence="7">
    <location>
        <begin position="155"/>
        <end position="175"/>
    </location>
</feature>
<dbReference type="InterPro" id="IPR036259">
    <property type="entry name" value="MFS_trans_sf"/>
</dbReference>
<evidence type="ECO:0000313" key="10">
    <source>
        <dbReference type="Proteomes" id="UP001403094"/>
    </source>
</evidence>
<feature type="domain" description="Major facilitator superfamily (MFS) profile" evidence="8">
    <location>
        <begin position="2"/>
        <end position="481"/>
    </location>
</feature>
<comment type="subcellular location">
    <subcellularLocation>
        <location evidence="1">Cell membrane</location>
        <topology evidence="1">Multi-pass membrane protein</topology>
    </subcellularLocation>
</comment>
<name>A0ABP5GH24_9ACTN</name>
<keyword evidence="3" id="KW-1003">Cell membrane</keyword>
<keyword evidence="10" id="KW-1185">Reference proteome</keyword>
<keyword evidence="4 7" id="KW-0812">Transmembrane</keyword>
<keyword evidence="5 7" id="KW-1133">Transmembrane helix</keyword>
<organism evidence="9 10">
    <name type="scientific">Streptomyces cheonanensis</name>
    <dbReference type="NCBI Taxonomy" id="312720"/>
    <lineage>
        <taxon>Bacteria</taxon>
        <taxon>Bacillati</taxon>
        <taxon>Actinomycetota</taxon>
        <taxon>Actinomycetes</taxon>
        <taxon>Kitasatosporales</taxon>
        <taxon>Streptomycetaceae</taxon>
        <taxon>Streptomyces</taxon>
    </lineage>
</organism>
<evidence type="ECO:0000256" key="1">
    <source>
        <dbReference type="ARBA" id="ARBA00004651"/>
    </source>
</evidence>
<feature type="transmembrane region" description="Helical" evidence="7">
    <location>
        <begin position="37"/>
        <end position="56"/>
    </location>
</feature>
<evidence type="ECO:0000259" key="8">
    <source>
        <dbReference type="PROSITE" id="PS50850"/>
    </source>
</evidence>
<dbReference type="PANTHER" id="PTHR23501">
    <property type="entry name" value="MAJOR FACILITATOR SUPERFAMILY"/>
    <property type="match status" value="1"/>
</dbReference>
<dbReference type="EMBL" id="BAAANQ010000002">
    <property type="protein sequence ID" value="GAA2046321.1"/>
    <property type="molecule type" value="Genomic_DNA"/>
</dbReference>
<keyword evidence="2" id="KW-0813">Transport</keyword>
<protein>
    <recommendedName>
        <fullName evidence="8">Major facilitator superfamily (MFS) profile domain-containing protein</fullName>
    </recommendedName>
</protein>
<evidence type="ECO:0000256" key="2">
    <source>
        <dbReference type="ARBA" id="ARBA00022448"/>
    </source>
</evidence>
<keyword evidence="6 7" id="KW-0472">Membrane</keyword>
<dbReference type="PRINTS" id="PR01036">
    <property type="entry name" value="TCRTETB"/>
</dbReference>